<dbReference type="GO" id="GO:0005886">
    <property type="term" value="C:plasma membrane"/>
    <property type="evidence" value="ECO:0007669"/>
    <property type="project" value="TreeGrafter"/>
</dbReference>
<accession>A0A8R1DNI1</accession>
<dbReference type="AlphaFoldDB" id="A0A8R1DNI1"/>
<reference evidence="4" key="1">
    <citation type="submission" date="2010-08" db="EMBL/GenBank/DDBJ databases">
        <authorList>
            <consortium name="Caenorhabditis japonica Sequencing Consortium"/>
            <person name="Wilson R.K."/>
        </authorList>
    </citation>
    <scope>NUCLEOTIDE SEQUENCE [LARGE SCALE GENOMIC DNA]</scope>
    <source>
        <strain evidence="4">DF5081</strain>
    </source>
</reference>
<sequence>MGKHTKFDNSDDDESSHREKKEYHTEKKYEKRDRSRSPHEKRERSPRRDRHGDKDQTRHREDRDRADNGSRRDYGRNDRNNWKRERNDRRNDFHRKDEKNRLSADEIAAQKKALWGNKKAAEPAASNPEPTSTSSESTSSGGVAKNEKLWSSAIAATGVGSSQASKFMRLMGVKNAPKVTVCVFTQLSKFNILTGYSVIPLRWLSPEAIKDNTYSSKSDVWAFGVLLWEIATLGGFPYNNVADKDLLNQLTDGMRLEQPPKCSDDMYFLMKSCWNLRQEDRPSFVSILSKLDQISSSDSDTPPLDPSAKN</sequence>
<organism evidence="3 4">
    <name type="scientific">Caenorhabditis japonica</name>
    <dbReference type="NCBI Taxonomy" id="281687"/>
    <lineage>
        <taxon>Eukaryota</taxon>
        <taxon>Metazoa</taxon>
        <taxon>Ecdysozoa</taxon>
        <taxon>Nematoda</taxon>
        <taxon>Chromadorea</taxon>
        <taxon>Rhabditida</taxon>
        <taxon>Rhabditina</taxon>
        <taxon>Rhabditomorpha</taxon>
        <taxon>Rhabditoidea</taxon>
        <taxon>Rhabditidae</taxon>
        <taxon>Peloderinae</taxon>
        <taxon>Caenorhabditis</taxon>
    </lineage>
</organism>
<keyword evidence="4" id="KW-1185">Reference proteome</keyword>
<dbReference type="EnsemblMetazoa" id="CJA07743.1">
    <property type="protein sequence ID" value="CJA07743.1"/>
    <property type="gene ID" value="WBGene00126947"/>
</dbReference>
<dbReference type="PRINTS" id="PR00109">
    <property type="entry name" value="TYRKINASE"/>
</dbReference>
<reference evidence="3" key="2">
    <citation type="submission" date="2022-06" db="UniProtKB">
        <authorList>
            <consortium name="EnsemblMetazoa"/>
        </authorList>
    </citation>
    <scope>IDENTIFICATION</scope>
    <source>
        <strain evidence="3">DF5081</strain>
    </source>
</reference>
<dbReference type="GO" id="GO:0004714">
    <property type="term" value="F:transmembrane receptor protein tyrosine kinase activity"/>
    <property type="evidence" value="ECO:0007669"/>
    <property type="project" value="TreeGrafter"/>
</dbReference>
<dbReference type="InterPro" id="IPR000719">
    <property type="entry name" value="Prot_kinase_dom"/>
</dbReference>
<dbReference type="InterPro" id="IPR050122">
    <property type="entry name" value="RTK"/>
</dbReference>
<dbReference type="PROSITE" id="PS50011">
    <property type="entry name" value="PROTEIN_KINASE_DOM"/>
    <property type="match status" value="1"/>
</dbReference>
<dbReference type="PANTHER" id="PTHR24416">
    <property type="entry name" value="TYROSINE-PROTEIN KINASE RECEPTOR"/>
    <property type="match status" value="1"/>
</dbReference>
<dbReference type="Proteomes" id="UP000005237">
    <property type="component" value="Unassembled WGS sequence"/>
</dbReference>
<evidence type="ECO:0000256" key="1">
    <source>
        <dbReference type="SAM" id="MobiDB-lite"/>
    </source>
</evidence>
<dbReference type="GO" id="GO:0007169">
    <property type="term" value="P:cell surface receptor protein tyrosine kinase signaling pathway"/>
    <property type="evidence" value="ECO:0007669"/>
    <property type="project" value="TreeGrafter"/>
</dbReference>
<proteinExistence type="predicted"/>
<dbReference type="Gene3D" id="1.10.510.10">
    <property type="entry name" value="Transferase(Phosphotransferase) domain 1"/>
    <property type="match status" value="1"/>
</dbReference>
<feature type="compositionally biased region" description="Basic and acidic residues" evidence="1">
    <location>
        <begin position="1"/>
        <end position="43"/>
    </location>
</feature>
<name>A0A8R1DNI1_CAEJA</name>
<protein>
    <submittedName>
        <fullName evidence="3">Protein kinase domain-containing protein</fullName>
    </submittedName>
</protein>
<evidence type="ECO:0000259" key="2">
    <source>
        <dbReference type="PROSITE" id="PS50011"/>
    </source>
</evidence>
<dbReference type="FunFam" id="1.10.510.10:FF:000986">
    <property type="entry name" value="Protein tyrosine kinase 2aa"/>
    <property type="match status" value="1"/>
</dbReference>
<feature type="compositionally biased region" description="Basic and acidic residues" evidence="1">
    <location>
        <begin position="50"/>
        <end position="104"/>
    </location>
</feature>
<evidence type="ECO:0000313" key="3">
    <source>
        <dbReference type="EnsemblMetazoa" id="CJA07743.1"/>
    </source>
</evidence>
<dbReference type="GO" id="GO:0005524">
    <property type="term" value="F:ATP binding"/>
    <property type="evidence" value="ECO:0007669"/>
    <property type="project" value="InterPro"/>
</dbReference>
<dbReference type="PANTHER" id="PTHR24416:SF594">
    <property type="entry name" value="PROTEIN KINASE DOMAIN-CONTAINING PROTEIN"/>
    <property type="match status" value="1"/>
</dbReference>
<feature type="compositionally biased region" description="Low complexity" evidence="1">
    <location>
        <begin position="123"/>
        <end position="140"/>
    </location>
</feature>
<feature type="region of interest" description="Disordered" evidence="1">
    <location>
        <begin position="1"/>
        <end position="143"/>
    </location>
</feature>
<dbReference type="SUPFAM" id="SSF56112">
    <property type="entry name" value="Protein kinase-like (PK-like)"/>
    <property type="match status" value="1"/>
</dbReference>
<feature type="domain" description="Protein kinase" evidence="2">
    <location>
        <begin position="1"/>
        <end position="294"/>
    </location>
</feature>
<dbReference type="InterPro" id="IPR001245">
    <property type="entry name" value="Ser-Thr/Tyr_kinase_cat_dom"/>
</dbReference>
<dbReference type="Pfam" id="PF07714">
    <property type="entry name" value="PK_Tyr_Ser-Thr"/>
    <property type="match status" value="1"/>
</dbReference>
<dbReference type="GO" id="GO:0043235">
    <property type="term" value="C:receptor complex"/>
    <property type="evidence" value="ECO:0007669"/>
    <property type="project" value="TreeGrafter"/>
</dbReference>
<dbReference type="InterPro" id="IPR011009">
    <property type="entry name" value="Kinase-like_dom_sf"/>
</dbReference>
<evidence type="ECO:0000313" key="4">
    <source>
        <dbReference type="Proteomes" id="UP000005237"/>
    </source>
</evidence>